<dbReference type="Proteomes" id="UP000266188">
    <property type="component" value="Unassembled WGS sequence"/>
</dbReference>
<accession>A0A3A2ZQR2</accession>
<dbReference type="AlphaFoldDB" id="A0A3A2ZQR2"/>
<reference evidence="2" key="1">
    <citation type="submission" date="2017-02" db="EMBL/GenBank/DDBJ databases">
        <authorList>
            <person name="Tafer H."/>
            <person name="Lopandic K."/>
        </authorList>
    </citation>
    <scope>NUCLEOTIDE SEQUENCE [LARGE SCALE GENOMIC DNA]</scope>
    <source>
        <strain evidence="2">CBS 366.77</strain>
    </source>
</reference>
<protein>
    <submittedName>
        <fullName evidence="1">RNA polymerase</fullName>
    </submittedName>
</protein>
<comment type="caution">
    <text evidence="1">The sequence shown here is derived from an EMBL/GenBank/DDBJ whole genome shotgun (WGS) entry which is preliminary data.</text>
</comment>
<proteinExistence type="predicted"/>
<name>A0A3A2ZQR2_9EURO</name>
<evidence type="ECO:0000313" key="2">
    <source>
        <dbReference type="Proteomes" id="UP000266188"/>
    </source>
</evidence>
<gene>
    <name evidence="1" type="ORF">PHISCL_03882</name>
</gene>
<dbReference type="EMBL" id="MVGC01000105">
    <property type="protein sequence ID" value="RJE23797.1"/>
    <property type="molecule type" value="Genomic_DNA"/>
</dbReference>
<dbReference type="OrthoDB" id="10055769at2759"/>
<keyword evidence="2" id="KW-1185">Reference proteome</keyword>
<dbReference type="STRING" id="2070753.A0A3A2ZQR2"/>
<evidence type="ECO:0000313" key="1">
    <source>
        <dbReference type="EMBL" id="RJE23797.1"/>
    </source>
</evidence>
<sequence>MGTIQKNNQPYEARFARLSKPRTEIQTFEYNRLSEIEVATQERHAVLKKLEKNFPQTESHNSIDEHLVKPWNEACKIFKTDKQSAESLREISKTIESFYRKWVNSVTTQTEYSPAAKEATETIKTIRPPAGTHPIFITWRNSESEWQKFLASCTYKKYHRSSFTMHAFGETLCQMKASTFPSRIITNEILACYKVNKKTIQQLMAKELTEEDVNTREEFEGEDAIEAMLNGGLVPGAYYDDDADDAMSVE</sequence>
<organism evidence="1 2">
    <name type="scientific">Aspergillus sclerotialis</name>
    <dbReference type="NCBI Taxonomy" id="2070753"/>
    <lineage>
        <taxon>Eukaryota</taxon>
        <taxon>Fungi</taxon>
        <taxon>Dikarya</taxon>
        <taxon>Ascomycota</taxon>
        <taxon>Pezizomycotina</taxon>
        <taxon>Eurotiomycetes</taxon>
        <taxon>Eurotiomycetidae</taxon>
        <taxon>Eurotiales</taxon>
        <taxon>Aspergillaceae</taxon>
        <taxon>Aspergillus</taxon>
        <taxon>Aspergillus subgen. Polypaecilum</taxon>
    </lineage>
</organism>